<comment type="caution">
    <text evidence="9">The sequence shown here is derived from an EMBL/GenBank/DDBJ whole genome shotgun (WGS) entry which is preliminary data.</text>
</comment>
<dbReference type="InterPro" id="IPR011053">
    <property type="entry name" value="Single_hybrid_motif"/>
</dbReference>
<dbReference type="Pfam" id="PF00198">
    <property type="entry name" value="2-oxoacid_dh"/>
    <property type="match status" value="1"/>
</dbReference>
<keyword evidence="3 6" id="KW-0808">Transferase</keyword>
<dbReference type="Gene3D" id="2.40.50.100">
    <property type="match status" value="1"/>
</dbReference>
<dbReference type="Gene3D" id="4.10.320.10">
    <property type="entry name" value="E3-binding domain"/>
    <property type="match status" value="1"/>
</dbReference>
<dbReference type="InterPro" id="IPR004167">
    <property type="entry name" value="PSBD"/>
</dbReference>
<reference evidence="10" key="1">
    <citation type="journal article" date="2019" name="Int. J. Syst. Evol. Microbiol.">
        <title>The Global Catalogue of Microorganisms (GCM) 10K type strain sequencing project: providing services to taxonomists for standard genome sequencing and annotation.</title>
        <authorList>
            <consortium name="The Broad Institute Genomics Platform"/>
            <consortium name="The Broad Institute Genome Sequencing Center for Infectious Disease"/>
            <person name="Wu L."/>
            <person name="Ma J."/>
        </authorList>
    </citation>
    <scope>NUCLEOTIDE SEQUENCE [LARGE SCALE GENOMIC DNA]</scope>
    <source>
        <strain evidence="10">JCM 18303</strain>
    </source>
</reference>
<proteinExistence type="inferred from homology"/>
<dbReference type="SUPFAM" id="SSF51230">
    <property type="entry name" value="Single hybrid motif"/>
    <property type="match status" value="1"/>
</dbReference>
<feature type="domain" description="Lipoyl-binding" evidence="7">
    <location>
        <begin position="6"/>
        <end position="81"/>
    </location>
</feature>
<dbReference type="PROSITE" id="PS51826">
    <property type="entry name" value="PSBD"/>
    <property type="match status" value="1"/>
</dbReference>
<dbReference type="Pfam" id="PF02817">
    <property type="entry name" value="E3_binding"/>
    <property type="match status" value="1"/>
</dbReference>
<keyword evidence="5 6" id="KW-0012">Acyltransferase</keyword>
<dbReference type="InterPro" id="IPR003016">
    <property type="entry name" value="2-oxoA_DH_lipoyl-BS"/>
</dbReference>
<dbReference type="CDD" id="cd06849">
    <property type="entry name" value="lipoyl_domain"/>
    <property type="match status" value="1"/>
</dbReference>
<gene>
    <name evidence="9" type="ORF">GCM10023321_79510</name>
</gene>
<evidence type="ECO:0000256" key="4">
    <source>
        <dbReference type="ARBA" id="ARBA00022823"/>
    </source>
</evidence>
<evidence type="ECO:0000256" key="6">
    <source>
        <dbReference type="RuleBase" id="RU003423"/>
    </source>
</evidence>
<dbReference type="InterPro" id="IPR023213">
    <property type="entry name" value="CAT-like_dom_sf"/>
</dbReference>
<dbReference type="InterPro" id="IPR050743">
    <property type="entry name" value="2-oxoacid_DH_E2_comp"/>
</dbReference>
<dbReference type="InterPro" id="IPR000089">
    <property type="entry name" value="Biotin_lipoyl"/>
</dbReference>
<dbReference type="InterPro" id="IPR036625">
    <property type="entry name" value="E3-bd_dom_sf"/>
</dbReference>
<evidence type="ECO:0000313" key="9">
    <source>
        <dbReference type="EMBL" id="GAA5174806.1"/>
    </source>
</evidence>
<dbReference type="Pfam" id="PF00364">
    <property type="entry name" value="Biotin_lipoyl"/>
    <property type="match status" value="1"/>
</dbReference>
<comment type="similarity">
    <text evidence="2 6">Belongs to the 2-oxoacid dehydrogenase family.</text>
</comment>
<dbReference type="Gene3D" id="3.30.559.10">
    <property type="entry name" value="Chloramphenicol acetyltransferase-like domain"/>
    <property type="match status" value="1"/>
</dbReference>
<dbReference type="PANTHER" id="PTHR43178:SF5">
    <property type="entry name" value="LIPOAMIDE ACYLTRANSFERASE COMPONENT OF BRANCHED-CHAIN ALPHA-KETO ACID DEHYDROGENASE COMPLEX, MITOCHONDRIAL"/>
    <property type="match status" value="1"/>
</dbReference>
<comment type="cofactor">
    <cofactor evidence="1 6">
        <name>(R)-lipoate</name>
        <dbReference type="ChEBI" id="CHEBI:83088"/>
    </cofactor>
</comment>
<keyword evidence="4 6" id="KW-0450">Lipoyl</keyword>
<feature type="domain" description="Peripheral subunit-binding (PSBD)" evidence="8">
    <location>
        <begin position="123"/>
        <end position="160"/>
    </location>
</feature>
<dbReference type="SUPFAM" id="SSF47005">
    <property type="entry name" value="Peripheral subunit-binding domain of 2-oxo acid dehydrogenase complex"/>
    <property type="match status" value="1"/>
</dbReference>
<evidence type="ECO:0000256" key="5">
    <source>
        <dbReference type="ARBA" id="ARBA00023315"/>
    </source>
</evidence>
<evidence type="ECO:0000256" key="2">
    <source>
        <dbReference type="ARBA" id="ARBA00007317"/>
    </source>
</evidence>
<dbReference type="RefSeq" id="WP_185062189.1">
    <property type="nucleotide sequence ID" value="NZ_BAABJP010000062.1"/>
</dbReference>
<dbReference type="PROSITE" id="PS00189">
    <property type="entry name" value="LIPOYL"/>
    <property type="match status" value="1"/>
</dbReference>
<dbReference type="Proteomes" id="UP001428817">
    <property type="component" value="Unassembled WGS sequence"/>
</dbReference>
<dbReference type="SUPFAM" id="SSF52777">
    <property type="entry name" value="CoA-dependent acyltransferases"/>
    <property type="match status" value="1"/>
</dbReference>
<sequence length="375" mass="38369">MVSGSEVPLVMPKMSMTMTEGILVEWCLEPGDEVSAGDVVCVVSTDKVDMDVESPVDGTLTRLTAHPDDVVPVGTPLAYLQTESESLLDPETLIQSVEQADSVGSAHRFSHSGRSVAAGSWPVAVPLARRLARERGVDLAAVAGTGPGGVIRVADLPGAAATRRDAFARSMTASLAVPQVVAYREIDFTELAAARAGLGWTGLLARAFAGALRADPVLNARFEAGRATRLDSVGVAVAVPTPRGPLAPVLRDPDGLPARELDARLRALAGRARLGRLSAADLGAAGGTLTNLGGRGVDAFETLVTPPQATALTVGTIGPKPVVVGGAVAVRVRGIVGLAVDCRVGDGTDAARLLAELARRVADPATLGLLAEVAS</sequence>
<evidence type="ECO:0000313" key="10">
    <source>
        <dbReference type="Proteomes" id="UP001428817"/>
    </source>
</evidence>
<dbReference type="InterPro" id="IPR001078">
    <property type="entry name" value="2-oxoacid_DH_actylTfrase"/>
</dbReference>
<organism evidence="9 10">
    <name type="scientific">Pseudonocardia eucalypti</name>
    <dbReference type="NCBI Taxonomy" id="648755"/>
    <lineage>
        <taxon>Bacteria</taxon>
        <taxon>Bacillati</taxon>
        <taxon>Actinomycetota</taxon>
        <taxon>Actinomycetes</taxon>
        <taxon>Pseudonocardiales</taxon>
        <taxon>Pseudonocardiaceae</taxon>
        <taxon>Pseudonocardia</taxon>
    </lineage>
</organism>
<evidence type="ECO:0000259" key="7">
    <source>
        <dbReference type="PROSITE" id="PS50968"/>
    </source>
</evidence>
<evidence type="ECO:0000256" key="3">
    <source>
        <dbReference type="ARBA" id="ARBA00022679"/>
    </source>
</evidence>
<evidence type="ECO:0000256" key="1">
    <source>
        <dbReference type="ARBA" id="ARBA00001938"/>
    </source>
</evidence>
<dbReference type="EC" id="2.3.1.-" evidence="6"/>
<dbReference type="EMBL" id="BAABJP010000062">
    <property type="protein sequence ID" value="GAA5174806.1"/>
    <property type="molecule type" value="Genomic_DNA"/>
</dbReference>
<evidence type="ECO:0000259" key="8">
    <source>
        <dbReference type="PROSITE" id="PS51826"/>
    </source>
</evidence>
<dbReference type="PROSITE" id="PS50968">
    <property type="entry name" value="BIOTINYL_LIPOYL"/>
    <property type="match status" value="1"/>
</dbReference>
<protein>
    <recommendedName>
        <fullName evidence="6">Dihydrolipoamide acetyltransferase component of pyruvate dehydrogenase complex</fullName>
        <ecNumber evidence="6">2.3.1.-</ecNumber>
    </recommendedName>
</protein>
<dbReference type="PANTHER" id="PTHR43178">
    <property type="entry name" value="DIHYDROLIPOAMIDE ACETYLTRANSFERASE COMPONENT OF PYRUVATE DEHYDROGENASE COMPLEX"/>
    <property type="match status" value="1"/>
</dbReference>
<keyword evidence="10" id="KW-1185">Reference proteome</keyword>
<accession>A0ABP9RC69</accession>
<name>A0ABP9RC69_9PSEU</name>